<reference evidence="3" key="1">
    <citation type="submission" date="2017-09" db="EMBL/GenBank/DDBJ databases">
        <title>Depth-based differentiation of microbial function through sediment-hosted aquifers and enrichment of novel symbionts in the deep terrestrial subsurface.</title>
        <authorList>
            <person name="Probst A.J."/>
            <person name="Ladd B."/>
            <person name="Jarett J.K."/>
            <person name="Geller-Mcgrath D.E."/>
            <person name="Sieber C.M.K."/>
            <person name="Emerson J.B."/>
            <person name="Anantharaman K."/>
            <person name="Thomas B.C."/>
            <person name="Malmstrom R."/>
            <person name="Stieglmeier M."/>
            <person name="Klingl A."/>
            <person name="Woyke T."/>
            <person name="Ryan C.M."/>
            <person name="Banfield J.F."/>
        </authorList>
    </citation>
    <scope>NUCLEOTIDE SEQUENCE [LARGE SCALE GENOMIC DNA]</scope>
</reference>
<dbReference type="PANTHER" id="PTHR37309:SF1">
    <property type="entry name" value="SLR0284 PROTEIN"/>
    <property type="match status" value="1"/>
</dbReference>
<feature type="transmembrane region" description="Helical" evidence="1">
    <location>
        <begin position="57"/>
        <end position="81"/>
    </location>
</feature>
<evidence type="ECO:0000256" key="1">
    <source>
        <dbReference type="SAM" id="Phobius"/>
    </source>
</evidence>
<gene>
    <name evidence="2" type="ORF">COU10_03480</name>
</gene>
<feature type="transmembrane region" description="Helical" evidence="1">
    <location>
        <begin position="32"/>
        <end position="50"/>
    </location>
</feature>
<dbReference type="AlphaFoldDB" id="A0A2H0UMN2"/>
<evidence type="ECO:0008006" key="4">
    <source>
        <dbReference type="Google" id="ProtNLM"/>
    </source>
</evidence>
<organism evidence="2 3">
    <name type="scientific">Candidatus Harrisonbacteria bacterium CG10_big_fil_rev_8_21_14_0_10_45_28</name>
    <dbReference type="NCBI Taxonomy" id="1974586"/>
    <lineage>
        <taxon>Bacteria</taxon>
        <taxon>Candidatus Harrisoniibacteriota</taxon>
    </lineage>
</organism>
<dbReference type="InterPro" id="IPR007165">
    <property type="entry name" value="Phage_holin_4_2"/>
</dbReference>
<name>A0A2H0UMN2_9BACT</name>
<dbReference type="Proteomes" id="UP000230903">
    <property type="component" value="Unassembled WGS sequence"/>
</dbReference>
<keyword evidence="1" id="KW-0812">Transmembrane</keyword>
<evidence type="ECO:0000313" key="2">
    <source>
        <dbReference type="EMBL" id="PIR87660.1"/>
    </source>
</evidence>
<feature type="transmembrane region" description="Helical" evidence="1">
    <location>
        <begin position="93"/>
        <end position="110"/>
    </location>
</feature>
<keyword evidence="1" id="KW-0472">Membrane</keyword>
<dbReference type="EMBL" id="PFBC01000053">
    <property type="protein sequence ID" value="PIR87660.1"/>
    <property type="molecule type" value="Genomic_DNA"/>
</dbReference>
<dbReference type="PANTHER" id="PTHR37309">
    <property type="entry name" value="SLR0284 PROTEIN"/>
    <property type="match status" value="1"/>
</dbReference>
<keyword evidence="1" id="KW-1133">Transmembrane helix</keyword>
<accession>A0A2H0UMN2</accession>
<dbReference type="Pfam" id="PF04020">
    <property type="entry name" value="Phage_holin_4_2"/>
    <property type="match status" value="1"/>
</dbReference>
<evidence type="ECO:0000313" key="3">
    <source>
        <dbReference type="Proteomes" id="UP000230903"/>
    </source>
</evidence>
<protein>
    <recommendedName>
        <fullName evidence="4">Phage holin family protein</fullName>
    </recommendedName>
</protein>
<proteinExistence type="predicted"/>
<sequence length="119" mass="13054">MIQRSIALLIANSIAFLGAAYLIPNFSLDLNNVPAFIALIAVFSAIQLILRPIIKMVLSPLIIITFGLFNLVITGGILYLVDKYSQNITINGLTALLYTTLIVTIVNIVFNTGSRLFKR</sequence>
<comment type="caution">
    <text evidence="2">The sequence shown here is derived from an EMBL/GenBank/DDBJ whole genome shotgun (WGS) entry which is preliminary data.</text>
</comment>